<keyword evidence="1" id="KW-1133">Transmembrane helix</keyword>
<dbReference type="Pfam" id="PF00691">
    <property type="entry name" value="OmpA"/>
    <property type="match status" value="1"/>
</dbReference>
<organism evidence="3 4">
    <name type="scientific">Fluviispira multicolorata</name>
    <dbReference type="NCBI Taxonomy" id="2654512"/>
    <lineage>
        <taxon>Bacteria</taxon>
        <taxon>Pseudomonadati</taxon>
        <taxon>Bdellovibrionota</taxon>
        <taxon>Oligoflexia</taxon>
        <taxon>Silvanigrellales</taxon>
        <taxon>Silvanigrellaceae</taxon>
        <taxon>Fluviispira</taxon>
    </lineage>
</organism>
<gene>
    <name evidence="3" type="ORF">GCL57_08830</name>
</gene>
<feature type="domain" description="OmpA-like" evidence="2">
    <location>
        <begin position="195"/>
        <end position="269"/>
    </location>
</feature>
<evidence type="ECO:0000313" key="4">
    <source>
        <dbReference type="Proteomes" id="UP000442694"/>
    </source>
</evidence>
<name>A0A833JD37_9BACT</name>
<dbReference type="Proteomes" id="UP000442694">
    <property type="component" value="Unassembled WGS sequence"/>
</dbReference>
<keyword evidence="4" id="KW-1185">Reference proteome</keyword>
<dbReference type="EMBL" id="WFLN01000006">
    <property type="protein sequence ID" value="KAB8031061.1"/>
    <property type="molecule type" value="Genomic_DNA"/>
</dbReference>
<evidence type="ECO:0000313" key="3">
    <source>
        <dbReference type="EMBL" id="KAB8031061.1"/>
    </source>
</evidence>
<dbReference type="PROSITE" id="PS51257">
    <property type="entry name" value="PROKAR_LIPOPROTEIN"/>
    <property type="match status" value="1"/>
</dbReference>
<dbReference type="RefSeq" id="WP_152212986.1">
    <property type="nucleotide sequence ID" value="NZ_WFLN01000006.1"/>
</dbReference>
<accession>A0A833JD37</accession>
<dbReference type="InterPro" id="IPR006665">
    <property type="entry name" value="OmpA-like"/>
</dbReference>
<evidence type="ECO:0000256" key="1">
    <source>
        <dbReference type="SAM" id="Phobius"/>
    </source>
</evidence>
<dbReference type="SUPFAM" id="SSF103088">
    <property type="entry name" value="OmpA-like"/>
    <property type="match status" value="1"/>
</dbReference>
<sequence>MKLKMIFKIIIKLSKLASFILLNISISYSCTAISLISYFFQTSYPIEECTPTGLATQSIKLTYSERSNIKNEFLVSWDLYSNKKIAYYQMPTVGGEVQIARCLPPGRWVFLGRGNVESINGNTVEAIIKGIDITQYPAGKYPRKFIEMGNLYWRPMAGDVVFPVEKIISRKILISPKFEIAYENIFTNLGNGNYSFDLTPEGQEYLDDKFSYFKNLNGRLEIDGFYLTSGDKEQLRLESLMRAQAVGNYLVRRFNLNPEQVVTLGYGNDWLQSGMQPVKSWPQKNLMRGVILKLLPENN</sequence>
<comment type="caution">
    <text evidence="3">The sequence shown here is derived from an EMBL/GenBank/DDBJ whole genome shotgun (WGS) entry which is preliminary data.</text>
</comment>
<evidence type="ECO:0000259" key="2">
    <source>
        <dbReference type="Pfam" id="PF00691"/>
    </source>
</evidence>
<dbReference type="InterPro" id="IPR036737">
    <property type="entry name" value="OmpA-like_sf"/>
</dbReference>
<reference evidence="3 4" key="1">
    <citation type="submission" date="2019-10" db="EMBL/GenBank/DDBJ databases">
        <title>New genus of Silvanigrellaceae.</title>
        <authorList>
            <person name="Pitt A."/>
            <person name="Hahn M.W."/>
        </authorList>
    </citation>
    <scope>NUCLEOTIDE SEQUENCE [LARGE SCALE GENOMIC DNA]</scope>
    <source>
        <strain evidence="3 4">33A1-SZDP</strain>
    </source>
</reference>
<keyword evidence="1" id="KW-0472">Membrane</keyword>
<protein>
    <submittedName>
        <fullName evidence="3">OmpA family protein</fullName>
    </submittedName>
</protein>
<feature type="transmembrane region" description="Helical" evidence="1">
    <location>
        <begin position="20"/>
        <end position="40"/>
    </location>
</feature>
<dbReference type="Gene3D" id="3.30.1330.60">
    <property type="entry name" value="OmpA-like domain"/>
    <property type="match status" value="1"/>
</dbReference>
<proteinExistence type="predicted"/>
<dbReference type="AlphaFoldDB" id="A0A833JD37"/>
<keyword evidence="1" id="KW-0812">Transmembrane</keyword>